<accession>A0ABM8XV45</accession>
<proteinExistence type="predicted"/>
<dbReference type="InterPro" id="IPR008767">
    <property type="entry name" value="Phage_SPP1_head-tail_adaptor"/>
</dbReference>
<name>A0ABM8XV45_9BURK</name>
<evidence type="ECO:0000313" key="2">
    <source>
        <dbReference type="Proteomes" id="UP000721236"/>
    </source>
</evidence>
<protein>
    <recommendedName>
        <fullName evidence="3">Head-tail adaptor protein</fullName>
    </recommendedName>
</protein>
<keyword evidence="2" id="KW-1185">Reference proteome</keyword>
<dbReference type="EMBL" id="CAJZAH010000011">
    <property type="protein sequence ID" value="CAG9184269.1"/>
    <property type="molecule type" value="Genomic_DNA"/>
</dbReference>
<dbReference type="Pfam" id="PF05521">
    <property type="entry name" value="Phage_HCP"/>
    <property type="match status" value="1"/>
</dbReference>
<evidence type="ECO:0000313" key="1">
    <source>
        <dbReference type="EMBL" id="CAG9184269.1"/>
    </source>
</evidence>
<comment type="caution">
    <text evidence="1">The sequence shown here is derived from an EMBL/GenBank/DDBJ whole genome shotgun (WGS) entry which is preliminary data.</text>
</comment>
<sequence>MELGKYNRRITLQRLQPGQRPTGQPVDEWVDVARPWAWIRGKSGRETIAADMEVAETSYSMRIRYRADVQADWRVAYGGDVYRIRQVLPDLARREHVDLVVALISVQE</sequence>
<evidence type="ECO:0008006" key="3">
    <source>
        <dbReference type="Google" id="ProtNLM"/>
    </source>
</evidence>
<dbReference type="Proteomes" id="UP000721236">
    <property type="component" value="Unassembled WGS sequence"/>
</dbReference>
<dbReference type="RefSeq" id="WP_224044594.1">
    <property type="nucleotide sequence ID" value="NZ_CAJZAH010000011.1"/>
</dbReference>
<dbReference type="Gene3D" id="2.40.10.270">
    <property type="entry name" value="Bacteriophage SPP1 head-tail adaptor protein"/>
    <property type="match status" value="1"/>
</dbReference>
<dbReference type="NCBIfam" id="TIGR01563">
    <property type="entry name" value="gp16_SPP1"/>
    <property type="match status" value="1"/>
</dbReference>
<dbReference type="InterPro" id="IPR038666">
    <property type="entry name" value="SSP1_head-tail_sf"/>
</dbReference>
<gene>
    <name evidence="1" type="ORF">LMG21510_05055</name>
</gene>
<reference evidence="1 2" key="1">
    <citation type="submission" date="2021-08" db="EMBL/GenBank/DDBJ databases">
        <authorList>
            <person name="Peeters C."/>
        </authorList>
    </citation>
    <scope>NUCLEOTIDE SEQUENCE [LARGE SCALE GENOMIC DNA]</scope>
    <source>
        <strain evidence="1 2">LMG 21510</strain>
    </source>
</reference>
<organism evidence="1 2">
    <name type="scientific">Cupriavidus respiraculi</name>
    <dbReference type="NCBI Taxonomy" id="195930"/>
    <lineage>
        <taxon>Bacteria</taxon>
        <taxon>Pseudomonadati</taxon>
        <taxon>Pseudomonadota</taxon>
        <taxon>Betaproteobacteria</taxon>
        <taxon>Burkholderiales</taxon>
        <taxon>Burkholderiaceae</taxon>
        <taxon>Cupriavidus</taxon>
    </lineage>
</organism>